<protein>
    <submittedName>
        <fullName evidence="1">3-methyl-2-oxobutanoate hydroxymethyltransferase</fullName>
        <ecNumber evidence="1">2.1.2.11</ecNumber>
    </submittedName>
</protein>
<dbReference type="NCBIfam" id="TIGR00222">
    <property type="entry name" value="panB"/>
    <property type="match status" value="1"/>
</dbReference>
<sequence>MKKQTIGSLLKLKQRNEPITVLTAYDATFAKLVSQQGVEVILVGDSLGMVMQGHTTTVPVNIEEMVYHTQCVSRGNQGALIVSDFSFMSYATPEQTYTNAQRLMQAGANMVKLEGGEWLLDTIRGLTERGIPVCAHLGLTPQSVDILGGYKIQGRDEETAEKIYQDAIALQAAGAKLLVLECIPQLLSEKISKALTIPTIGIGAGKQTDGQVLVLQDMLGMDTSFSPAFVRNFMLDPSVNSIADAIKCYVNEVKQGNFPASEHCFD</sequence>
<dbReference type="PANTHER" id="PTHR20881">
    <property type="entry name" value="3-METHYL-2-OXOBUTANOATE HYDROXYMETHYLTRANSFERASE"/>
    <property type="match status" value="1"/>
</dbReference>
<dbReference type="Gene3D" id="3.20.20.60">
    <property type="entry name" value="Phosphoenolpyruvate-binding domains"/>
    <property type="match status" value="1"/>
</dbReference>
<organism evidence="1 2">
    <name type="scientific">Aliikangiella maris</name>
    <dbReference type="NCBI Taxonomy" id="3162458"/>
    <lineage>
        <taxon>Bacteria</taxon>
        <taxon>Pseudomonadati</taxon>
        <taxon>Pseudomonadota</taxon>
        <taxon>Gammaproteobacteria</taxon>
        <taxon>Oceanospirillales</taxon>
        <taxon>Pleioneaceae</taxon>
        <taxon>Aliikangiella</taxon>
    </lineage>
</organism>
<dbReference type="SUPFAM" id="SSF51621">
    <property type="entry name" value="Phosphoenolpyruvate/pyruvate domain"/>
    <property type="match status" value="1"/>
</dbReference>
<evidence type="ECO:0000313" key="1">
    <source>
        <dbReference type="EMBL" id="MET1254511.1"/>
    </source>
</evidence>
<dbReference type="EC" id="2.1.2.11" evidence="1"/>
<keyword evidence="2" id="KW-1185">Reference proteome</keyword>
<dbReference type="NCBIfam" id="NF001452">
    <property type="entry name" value="PRK00311.1"/>
    <property type="match status" value="1"/>
</dbReference>
<dbReference type="InterPro" id="IPR003700">
    <property type="entry name" value="Pantoate_hydroxy_MeTrfase"/>
</dbReference>
<dbReference type="PANTHER" id="PTHR20881:SF0">
    <property type="entry name" value="3-METHYL-2-OXOBUTANOATE HYDROXYMETHYLTRANSFERASE"/>
    <property type="match status" value="1"/>
</dbReference>
<dbReference type="InterPro" id="IPR040442">
    <property type="entry name" value="Pyrv_kinase-like_dom_sf"/>
</dbReference>
<dbReference type="EMBL" id="JBEVCJ010000004">
    <property type="protein sequence ID" value="MET1254511.1"/>
    <property type="molecule type" value="Genomic_DNA"/>
</dbReference>
<keyword evidence="1" id="KW-0808">Transferase</keyword>
<evidence type="ECO:0000313" key="2">
    <source>
        <dbReference type="Proteomes" id="UP001548189"/>
    </source>
</evidence>
<dbReference type="Pfam" id="PF02548">
    <property type="entry name" value="Pantoate_transf"/>
    <property type="match status" value="1"/>
</dbReference>
<dbReference type="PIRSF" id="PIRSF000388">
    <property type="entry name" value="Pantoate_hydroxy_MeTrfase"/>
    <property type="match status" value="1"/>
</dbReference>
<accession>A0ABV2BRE4</accession>
<dbReference type="GO" id="GO:0003864">
    <property type="term" value="F:3-methyl-2-oxobutanoate hydroxymethyltransferase activity"/>
    <property type="evidence" value="ECO:0007669"/>
    <property type="project" value="UniProtKB-EC"/>
</dbReference>
<reference evidence="1 2" key="1">
    <citation type="submission" date="2024-06" db="EMBL/GenBank/DDBJ databases">
        <authorList>
            <person name="Li F."/>
        </authorList>
    </citation>
    <scope>NUCLEOTIDE SEQUENCE [LARGE SCALE GENOMIC DNA]</scope>
    <source>
        <strain evidence="1 2">GXAS 311</strain>
    </source>
</reference>
<dbReference type="Proteomes" id="UP001548189">
    <property type="component" value="Unassembled WGS sequence"/>
</dbReference>
<name>A0ABV2BRE4_9GAMM</name>
<comment type="caution">
    <text evidence="1">The sequence shown here is derived from an EMBL/GenBank/DDBJ whole genome shotgun (WGS) entry which is preliminary data.</text>
</comment>
<dbReference type="CDD" id="cd06557">
    <property type="entry name" value="KPHMT-like"/>
    <property type="match status" value="1"/>
</dbReference>
<proteinExistence type="inferred from homology"/>
<dbReference type="HAMAP" id="MF_00156">
    <property type="entry name" value="PanB"/>
    <property type="match status" value="1"/>
</dbReference>
<dbReference type="InterPro" id="IPR015813">
    <property type="entry name" value="Pyrv/PenolPyrv_kinase-like_dom"/>
</dbReference>
<gene>
    <name evidence="1" type="primary">panB</name>
    <name evidence="1" type="ORF">ABVT43_05170</name>
</gene>